<evidence type="ECO:0000313" key="1">
    <source>
        <dbReference type="EMBL" id="KZV41702.1"/>
    </source>
</evidence>
<gene>
    <name evidence="1" type="ORF">F511_09436</name>
</gene>
<protein>
    <submittedName>
        <fullName evidence="1">Uncharacterized protein</fullName>
    </submittedName>
</protein>
<organism evidence="1 2">
    <name type="scientific">Dorcoceras hygrometricum</name>
    <dbReference type="NCBI Taxonomy" id="472368"/>
    <lineage>
        <taxon>Eukaryota</taxon>
        <taxon>Viridiplantae</taxon>
        <taxon>Streptophyta</taxon>
        <taxon>Embryophyta</taxon>
        <taxon>Tracheophyta</taxon>
        <taxon>Spermatophyta</taxon>
        <taxon>Magnoliopsida</taxon>
        <taxon>eudicotyledons</taxon>
        <taxon>Gunneridae</taxon>
        <taxon>Pentapetalae</taxon>
        <taxon>asterids</taxon>
        <taxon>lamiids</taxon>
        <taxon>Lamiales</taxon>
        <taxon>Gesneriaceae</taxon>
        <taxon>Didymocarpoideae</taxon>
        <taxon>Trichosporeae</taxon>
        <taxon>Loxocarpinae</taxon>
        <taxon>Dorcoceras</taxon>
    </lineage>
</organism>
<evidence type="ECO:0000313" key="2">
    <source>
        <dbReference type="Proteomes" id="UP000250235"/>
    </source>
</evidence>
<dbReference type="AlphaFoldDB" id="A0A2Z7C4C0"/>
<name>A0A2Z7C4C0_9LAMI</name>
<keyword evidence="2" id="KW-1185">Reference proteome</keyword>
<dbReference type="Proteomes" id="UP000250235">
    <property type="component" value="Unassembled WGS sequence"/>
</dbReference>
<reference evidence="1 2" key="1">
    <citation type="journal article" date="2015" name="Proc. Natl. Acad. Sci. U.S.A.">
        <title>The resurrection genome of Boea hygrometrica: A blueprint for survival of dehydration.</title>
        <authorList>
            <person name="Xiao L."/>
            <person name="Yang G."/>
            <person name="Zhang L."/>
            <person name="Yang X."/>
            <person name="Zhao S."/>
            <person name="Ji Z."/>
            <person name="Zhou Q."/>
            <person name="Hu M."/>
            <person name="Wang Y."/>
            <person name="Chen M."/>
            <person name="Xu Y."/>
            <person name="Jin H."/>
            <person name="Xiao X."/>
            <person name="Hu G."/>
            <person name="Bao F."/>
            <person name="Hu Y."/>
            <person name="Wan P."/>
            <person name="Li L."/>
            <person name="Deng X."/>
            <person name="Kuang T."/>
            <person name="Xiang C."/>
            <person name="Zhu J.K."/>
            <person name="Oliver M.J."/>
            <person name="He Y."/>
        </authorList>
    </citation>
    <scope>NUCLEOTIDE SEQUENCE [LARGE SCALE GENOMIC DNA]</scope>
    <source>
        <strain evidence="2">cv. XS01</strain>
    </source>
</reference>
<proteinExistence type="predicted"/>
<dbReference type="EMBL" id="KQ999403">
    <property type="protein sequence ID" value="KZV41702.1"/>
    <property type="molecule type" value="Genomic_DNA"/>
</dbReference>
<accession>A0A2Z7C4C0</accession>
<sequence>MRSSDERFEIFSRYFLDTFLKRSAVAQFIRWRLRQRLDKLKRQRIDWLSILADGYSELQPADDVNQQAQAQIDSNTIVHSKGKDS</sequence>